<dbReference type="Proteomes" id="UP000886653">
    <property type="component" value="Unassembled WGS sequence"/>
</dbReference>
<feature type="compositionally biased region" description="Polar residues" evidence="1">
    <location>
        <begin position="76"/>
        <end position="89"/>
    </location>
</feature>
<dbReference type="EMBL" id="MU167275">
    <property type="protein sequence ID" value="KAG0145503.1"/>
    <property type="molecule type" value="Genomic_DNA"/>
</dbReference>
<organism evidence="2 3">
    <name type="scientific">Cronartium quercuum f. sp. fusiforme G11</name>
    <dbReference type="NCBI Taxonomy" id="708437"/>
    <lineage>
        <taxon>Eukaryota</taxon>
        <taxon>Fungi</taxon>
        <taxon>Dikarya</taxon>
        <taxon>Basidiomycota</taxon>
        <taxon>Pucciniomycotina</taxon>
        <taxon>Pucciniomycetes</taxon>
        <taxon>Pucciniales</taxon>
        <taxon>Coleosporiaceae</taxon>
        <taxon>Cronartium</taxon>
    </lineage>
</organism>
<comment type="caution">
    <text evidence="2">The sequence shown here is derived from an EMBL/GenBank/DDBJ whole genome shotgun (WGS) entry which is preliminary data.</text>
</comment>
<accession>A0A9P6NK43</accession>
<protein>
    <submittedName>
        <fullName evidence="2">Uncharacterized protein</fullName>
    </submittedName>
</protein>
<name>A0A9P6NK43_9BASI</name>
<evidence type="ECO:0000313" key="3">
    <source>
        <dbReference type="Proteomes" id="UP000886653"/>
    </source>
</evidence>
<reference evidence="2" key="1">
    <citation type="submission" date="2013-11" db="EMBL/GenBank/DDBJ databases">
        <title>Genome sequence of the fusiform rust pathogen reveals effectors for host alternation and coevolution with pine.</title>
        <authorList>
            <consortium name="DOE Joint Genome Institute"/>
            <person name="Smith K."/>
            <person name="Pendleton A."/>
            <person name="Kubisiak T."/>
            <person name="Anderson C."/>
            <person name="Salamov A."/>
            <person name="Aerts A."/>
            <person name="Riley R."/>
            <person name="Clum A."/>
            <person name="Lindquist E."/>
            <person name="Ence D."/>
            <person name="Campbell M."/>
            <person name="Kronenberg Z."/>
            <person name="Feau N."/>
            <person name="Dhillon B."/>
            <person name="Hamelin R."/>
            <person name="Burleigh J."/>
            <person name="Smith J."/>
            <person name="Yandell M."/>
            <person name="Nelson C."/>
            <person name="Grigoriev I."/>
            <person name="Davis J."/>
        </authorList>
    </citation>
    <scope>NUCLEOTIDE SEQUENCE</scope>
    <source>
        <strain evidence="2">G11</strain>
    </source>
</reference>
<proteinExistence type="predicted"/>
<keyword evidence="3" id="KW-1185">Reference proteome</keyword>
<gene>
    <name evidence="2" type="ORF">CROQUDRAFT_566274</name>
</gene>
<dbReference type="AlphaFoldDB" id="A0A9P6NK43"/>
<evidence type="ECO:0000256" key="1">
    <source>
        <dbReference type="SAM" id="MobiDB-lite"/>
    </source>
</evidence>
<sequence length="201" mass="22467">MAKPDDPAVIAAWEAGVAKMMQMMPRPLIDGQPAPRDFEDVEDMTKLIDVLQGSLGRELWMNMQTWAHGMVDPDQPSVTEDSPPSSMHLKTSEQHQPKHQRVLAVGFDIPDINEGPITPRSTPKCQTKHVSGGILEYIQFSGLPNPHSIAETFQSKSIINYKCFRPTGSAREEHILALGYEVGVWMSLKDCFADYELSLYV</sequence>
<evidence type="ECO:0000313" key="2">
    <source>
        <dbReference type="EMBL" id="KAG0145503.1"/>
    </source>
</evidence>
<feature type="region of interest" description="Disordered" evidence="1">
    <location>
        <begin position="72"/>
        <end position="95"/>
    </location>
</feature>